<dbReference type="PANTHER" id="PTHR47969">
    <property type="entry name" value="CHROMOSOME-ASSOCIATED KINESIN KIF4A-RELATED"/>
    <property type="match status" value="1"/>
</dbReference>
<keyword evidence="4 6" id="KW-0067">ATP-binding</keyword>
<dbReference type="InterPro" id="IPR027417">
    <property type="entry name" value="P-loop_NTPase"/>
</dbReference>
<dbReference type="Pfam" id="PF00225">
    <property type="entry name" value="Kinesin"/>
    <property type="match status" value="1"/>
</dbReference>
<gene>
    <name evidence="10" type="ORF">SO694_00058028</name>
</gene>
<evidence type="ECO:0000256" key="2">
    <source>
        <dbReference type="ARBA" id="ARBA00022490"/>
    </source>
</evidence>
<dbReference type="PROSITE" id="PS00411">
    <property type="entry name" value="KINESIN_MOTOR_1"/>
    <property type="match status" value="1"/>
</dbReference>
<feature type="compositionally biased region" description="Basic residues" evidence="8">
    <location>
        <begin position="333"/>
        <end position="342"/>
    </location>
</feature>
<dbReference type="EMBL" id="JBBJCI010000201">
    <property type="protein sequence ID" value="KAK7241456.1"/>
    <property type="molecule type" value="Genomic_DNA"/>
</dbReference>
<dbReference type="PANTHER" id="PTHR47969:SF15">
    <property type="entry name" value="CHROMOSOME-ASSOCIATED KINESIN KIF4A-RELATED"/>
    <property type="match status" value="1"/>
</dbReference>
<evidence type="ECO:0000256" key="5">
    <source>
        <dbReference type="ARBA" id="ARBA00023054"/>
    </source>
</evidence>
<evidence type="ECO:0000256" key="3">
    <source>
        <dbReference type="ARBA" id="ARBA00022741"/>
    </source>
</evidence>
<reference evidence="10 11" key="1">
    <citation type="submission" date="2024-03" db="EMBL/GenBank/DDBJ databases">
        <title>Aureococcus anophagefferens CCMP1851 and Kratosvirus quantuckense: Draft genome of a second virus-susceptible host strain in the model system.</title>
        <authorList>
            <person name="Chase E."/>
            <person name="Truchon A.R."/>
            <person name="Schepens W."/>
            <person name="Wilhelm S.W."/>
        </authorList>
    </citation>
    <scope>NUCLEOTIDE SEQUENCE [LARGE SCALE GENOMIC DNA]</scope>
    <source>
        <strain evidence="10 11">CCMP1851</strain>
    </source>
</reference>
<keyword evidence="2" id="KW-0963">Cytoplasm</keyword>
<organism evidence="10 11">
    <name type="scientific">Aureococcus anophagefferens</name>
    <name type="common">Harmful bloom alga</name>
    <dbReference type="NCBI Taxonomy" id="44056"/>
    <lineage>
        <taxon>Eukaryota</taxon>
        <taxon>Sar</taxon>
        <taxon>Stramenopiles</taxon>
        <taxon>Ochrophyta</taxon>
        <taxon>Pelagophyceae</taxon>
        <taxon>Pelagomonadales</taxon>
        <taxon>Pelagomonadaceae</taxon>
        <taxon>Aureococcus</taxon>
    </lineage>
</organism>
<keyword evidence="11" id="KW-1185">Reference proteome</keyword>
<feature type="region of interest" description="Disordered" evidence="8">
    <location>
        <begin position="312"/>
        <end position="342"/>
    </location>
</feature>
<dbReference type="Gene3D" id="3.40.850.10">
    <property type="entry name" value="Kinesin motor domain"/>
    <property type="match status" value="1"/>
</dbReference>
<name>A0ABR1FZE6_AURAN</name>
<evidence type="ECO:0000256" key="4">
    <source>
        <dbReference type="ARBA" id="ARBA00022840"/>
    </source>
</evidence>
<accession>A0ABR1FZE6</accession>
<evidence type="ECO:0000256" key="7">
    <source>
        <dbReference type="RuleBase" id="RU000394"/>
    </source>
</evidence>
<proteinExistence type="inferred from homology"/>
<feature type="domain" description="Kinesin motor" evidence="9">
    <location>
        <begin position="1"/>
        <end position="250"/>
    </location>
</feature>
<comment type="subcellular location">
    <subcellularLocation>
        <location evidence="1">Cytoplasm</location>
    </subcellularLocation>
</comment>
<dbReference type="Proteomes" id="UP001363151">
    <property type="component" value="Unassembled WGS sequence"/>
</dbReference>
<dbReference type="CDD" id="cd00106">
    <property type="entry name" value="KISc"/>
    <property type="match status" value="1"/>
</dbReference>
<dbReference type="InterPro" id="IPR027640">
    <property type="entry name" value="Kinesin-like_fam"/>
</dbReference>
<evidence type="ECO:0000259" key="9">
    <source>
        <dbReference type="PROSITE" id="PS50067"/>
    </source>
</evidence>
<evidence type="ECO:0000313" key="10">
    <source>
        <dbReference type="EMBL" id="KAK7241456.1"/>
    </source>
</evidence>
<evidence type="ECO:0000313" key="11">
    <source>
        <dbReference type="Proteomes" id="UP001363151"/>
    </source>
</evidence>
<dbReference type="InterPro" id="IPR036961">
    <property type="entry name" value="Kinesin_motor_dom_sf"/>
</dbReference>
<keyword evidence="6 7" id="KW-0505">Motor protein</keyword>
<keyword evidence="3 6" id="KW-0547">Nucleotide-binding</keyword>
<comment type="similarity">
    <text evidence="6 7">Belongs to the TRAFAC class myosin-kinesin ATPase superfamily. Kinesin family.</text>
</comment>
<feature type="region of interest" description="Disordered" evidence="8">
    <location>
        <begin position="1"/>
        <end position="28"/>
    </location>
</feature>
<evidence type="ECO:0000256" key="1">
    <source>
        <dbReference type="ARBA" id="ARBA00004496"/>
    </source>
</evidence>
<dbReference type="PRINTS" id="PR00380">
    <property type="entry name" value="KINESINHEAVY"/>
</dbReference>
<protein>
    <recommendedName>
        <fullName evidence="7">Kinesin-like protein</fullName>
    </recommendedName>
</protein>
<evidence type="ECO:0000256" key="8">
    <source>
        <dbReference type="SAM" id="MobiDB-lite"/>
    </source>
</evidence>
<dbReference type="InterPro" id="IPR019821">
    <property type="entry name" value="Kinesin_motor_CS"/>
</dbReference>
<dbReference type="SMART" id="SM00129">
    <property type="entry name" value="KISc"/>
    <property type="match status" value="1"/>
</dbReference>
<feature type="compositionally biased region" description="Low complexity" evidence="8">
    <location>
        <begin position="312"/>
        <end position="332"/>
    </location>
</feature>
<keyword evidence="5" id="KW-0175">Coiled coil</keyword>
<dbReference type="SUPFAM" id="SSF52540">
    <property type="entry name" value="P-loop containing nucleoside triphosphate hydrolases"/>
    <property type="match status" value="1"/>
</dbReference>
<dbReference type="InterPro" id="IPR001752">
    <property type="entry name" value="Kinesin_motor_dom"/>
</dbReference>
<evidence type="ECO:0000256" key="6">
    <source>
        <dbReference type="PROSITE-ProRule" id="PRU00283"/>
    </source>
</evidence>
<comment type="caution">
    <text evidence="10">The sequence shown here is derived from an EMBL/GenBank/DDBJ whole genome shotgun (WGS) entry which is preliminary data.</text>
</comment>
<feature type="binding site" evidence="6">
    <location>
        <begin position="4"/>
        <end position="11"/>
    </location>
    <ligand>
        <name>ATP</name>
        <dbReference type="ChEBI" id="CHEBI:30616"/>
    </ligand>
</feature>
<sequence>MAYGQTGSGKTHTMGEPLDALSTSPGDAGEGVIGRALGEVFARRAASPEATTVHLSYLEVYNECVYDLLATHEDREPLGVREDGGAVVVPGLSEHDVAARGAADALLHRGALRRRTGATKMNAGSSRSHALLTVRVATASGAVGKLVLVDLAGSERATRTGAEGARLNEGIMINKGLLALGNVVSALAERTEASGAARHVPFRDSKLTRLLRDSLGGSARTYMVACVSPCAADADETANTLRYASRARFISNVAVRHAVAETPERALIASLRKENAALRALAAGGAAPAARVEAADAEALFAARRAQRSAEAALAARATRRATSPSTATAWRGARRRPRRGR</sequence>
<dbReference type="PROSITE" id="PS50067">
    <property type="entry name" value="KINESIN_MOTOR_2"/>
    <property type="match status" value="1"/>
</dbReference>
<keyword evidence="7" id="KW-0493">Microtubule</keyword>